<reference evidence="11" key="1">
    <citation type="journal article" date="2019" name="Int. J. Syst. Evol. Microbiol.">
        <title>The Global Catalogue of Microorganisms (GCM) 10K type strain sequencing project: providing services to taxonomists for standard genome sequencing and annotation.</title>
        <authorList>
            <consortium name="The Broad Institute Genomics Platform"/>
            <consortium name="The Broad Institute Genome Sequencing Center for Infectious Disease"/>
            <person name="Wu L."/>
            <person name="Ma J."/>
        </authorList>
    </citation>
    <scope>NUCLEOTIDE SEQUENCE [LARGE SCALE GENOMIC DNA]</scope>
    <source>
        <strain evidence="11">NBRC 100033</strain>
    </source>
</reference>
<keyword evidence="6 8" id="KW-0456">Lyase</keyword>
<evidence type="ECO:0000256" key="1">
    <source>
        <dbReference type="ARBA" id="ARBA00004733"/>
    </source>
</evidence>
<dbReference type="SUPFAM" id="SSF51366">
    <property type="entry name" value="Ribulose-phoshate binding barrel"/>
    <property type="match status" value="1"/>
</dbReference>
<keyword evidence="11" id="KW-1185">Reference proteome</keyword>
<feature type="active site" description="Proton acceptor" evidence="8">
    <location>
        <position position="60"/>
    </location>
</feature>
<accession>A0ABQ6A043</accession>
<comment type="pathway">
    <text evidence="1 8">Amino-acid biosynthesis; L-tryptophan biosynthesis; L-tryptophan from chorismate: step 5/5.</text>
</comment>
<comment type="catalytic activity">
    <reaction evidence="7 8">
        <text>(1S,2R)-1-C-(indol-3-yl)glycerol 3-phosphate + L-serine = D-glyceraldehyde 3-phosphate + L-tryptophan + H2O</text>
        <dbReference type="Rhea" id="RHEA:10532"/>
        <dbReference type="ChEBI" id="CHEBI:15377"/>
        <dbReference type="ChEBI" id="CHEBI:33384"/>
        <dbReference type="ChEBI" id="CHEBI:57912"/>
        <dbReference type="ChEBI" id="CHEBI:58866"/>
        <dbReference type="ChEBI" id="CHEBI:59776"/>
        <dbReference type="EC" id="4.2.1.20"/>
    </reaction>
</comment>
<name>A0ABQ6A043_9GAMM</name>
<keyword evidence="5 8" id="KW-0057">Aromatic amino acid biosynthesis</keyword>
<dbReference type="EC" id="4.2.1.20" evidence="8"/>
<dbReference type="HAMAP" id="MF_00131">
    <property type="entry name" value="Trp_synth_alpha"/>
    <property type="match status" value="1"/>
</dbReference>
<dbReference type="InterPro" id="IPR018204">
    <property type="entry name" value="Trp_synthase_alpha_AS"/>
</dbReference>
<evidence type="ECO:0000256" key="5">
    <source>
        <dbReference type="ARBA" id="ARBA00023141"/>
    </source>
</evidence>
<dbReference type="Proteomes" id="UP001156682">
    <property type="component" value="Unassembled WGS sequence"/>
</dbReference>
<sequence>MSRIKTTFANLKEQGRKALIPFITAGDPKPDATLEYMHALVEAGADIIELGVPFSDPMADGPVIQKACERALLHGTRLIDVLGMVADFRKTNDTTPVVLMGYLNPVEALGYENFVNEAAKAGLDGVLVVDLPPEEATEFSALLAAQQLDSIFLLSPTTTLERAKKICAATTGYLYYVSIKGVTGSATLDVDAVAEKLNLFAGITDLPLAVGFGIRDGATAAALGAISDGVIVGSALVGKVAELADQPEKIAPAMSQVLNEMRQALDKLPG</sequence>
<comment type="caution">
    <text evidence="10">The sequence shown here is derived from an EMBL/GenBank/DDBJ whole genome shotgun (WGS) entry which is preliminary data.</text>
</comment>
<evidence type="ECO:0000256" key="6">
    <source>
        <dbReference type="ARBA" id="ARBA00023239"/>
    </source>
</evidence>
<dbReference type="RefSeq" id="WP_027851292.1">
    <property type="nucleotide sequence ID" value="NZ_BSOR01000040.1"/>
</dbReference>
<evidence type="ECO:0000256" key="4">
    <source>
        <dbReference type="ARBA" id="ARBA00022822"/>
    </source>
</evidence>
<evidence type="ECO:0000256" key="9">
    <source>
        <dbReference type="RuleBase" id="RU003662"/>
    </source>
</evidence>
<dbReference type="InterPro" id="IPR013785">
    <property type="entry name" value="Aldolase_TIM"/>
</dbReference>
<evidence type="ECO:0000313" key="11">
    <source>
        <dbReference type="Proteomes" id="UP001156682"/>
    </source>
</evidence>
<comment type="similarity">
    <text evidence="8 9">Belongs to the TrpA family.</text>
</comment>
<dbReference type="InterPro" id="IPR002028">
    <property type="entry name" value="Trp_synthase_suA"/>
</dbReference>
<protein>
    <recommendedName>
        <fullName evidence="8">Tryptophan synthase alpha chain</fullName>
        <ecNumber evidence="8">4.2.1.20</ecNumber>
    </recommendedName>
</protein>
<dbReference type="PANTHER" id="PTHR43406:SF1">
    <property type="entry name" value="TRYPTOPHAN SYNTHASE ALPHA CHAIN, CHLOROPLASTIC"/>
    <property type="match status" value="1"/>
</dbReference>
<keyword evidence="4 8" id="KW-0822">Tryptophan biosynthesis</keyword>
<evidence type="ECO:0000313" key="10">
    <source>
        <dbReference type="EMBL" id="GLR64943.1"/>
    </source>
</evidence>
<dbReference type="CDD" id="cd04724">
    <property type="entry name" value="Tryptophan_synthase_alpha"/>
    <property type="match status" value="1"/>
</dbReference>
<evidence type="ECO:0000256" key="8">
    <source>
        <dbReference type="HAMAP-Rule" id="MF_00131"/>
    </source>
</evidence>
<organism evidence="10 11">
    <name type="scientific">Marinospirillum insulare</name>
    <dbReference type="NCBI Taxonomy" id="217169"/>
    <lineage>
        <taxon>Bacteria</taxon>
        <taxon>Pseudomonadati</taxon>
        <taxon>Pseudomonadota</taxon>
        <taxon>Gammaproteobacteria</taxon>
        <taxon>Oceanospirillales</taxon>
        <taxon>Oceanospirillaceae</taxon>
        <taxon>Marinospirillum</taxon>
    </lineage>
</organism>
<evidence type="ECO:0000256" key="2">
    <source>
        <dbReference type="ARBA" id="ARBA00011270"/>
    </source>
</evidence>
<comment type="subunit">
    <text evidence="2 8">Tetramer of two alpha and two beta chains.</text>
</comment>
<dbReference type="NCBIfam" id="TIGR00262">
    <property type="entry name" value="trpA"/>
    <property type="match status" value="1"/>
</dbReference>
<gene>
    <name evidence="8 10" type="primary">trpA</name>
    <name evidence="10" type="ORF">GCM10007878_23810</name>
</gene>
<dbReference type="PROSITE" id="PS00167">
    <property type="entry name" value="TRP_SYNTHASE_ALPHA"/>
    <property type="match status" value="1"/>
</dbReference>
<dbReference type="EMBL" id="BSOR01000040">
    <property type="protein sequence ID" value="GLR64943.1"/>
    <property type="molecule type" value="Genomic_DNA"/>
</dbReference>
<dbReference type="Pfam" id="PF00290">
    <property type="entry name" value="Trp_syntA"/>
    <property type="match status" value="1"/>
</dbReference>
<comment type="function">
    <text evidence="8">The alpha subunit is responsible for the aldol cleavage of indoleglycerol phosphate to indole and glyceraldehyde 3-phosphate.</text>
</comment>
<dbReference type="InterPro" id="IPR011060">
    <property type="entry name" value="RibuloseP-bd_barrel"/>
</dbReference>
<evidence type="ECO:0000256" key="3">
    <source>
        <dbReference type="ARBA" id="ARBA00022605"/>
    </source>
</evidence>
<proteinExistence type="inferred from homology"/>
<keyword evidence="3 8" id="KW-0028">Amino-acid biosynthesis</keyword>
<feature type="active site" description="Proton acceptor" evidence="8">
    <location>
        <position position="49"/>
    </location>
</feature>
<dbReference type="PANTHER" id="PTHR43406">
    <property type="entry name" value="TRYPTOPHAN SYNTHASE, ALPHA CHAIN"/>
    <property type="match status" value="1"/>
</dbReference>
<evidence type="ECO:0000256" key="7">
    <source>
        <dbReference type="ARBA" id="ARBA00049047"/>
    </source>
</evidence>
<dbReference type="Gene3D" id="3.20.20.70">
    <property type="entry name" value="Aldolase class I"/>
    <property type="match status" value="1"/>
</dbReference>